<dbReference type="AlphaFoldDB" id="A0A8D8SPT6"/>
<dbReference type="PANTHER" id="PTHR12669:SF12">
    <property type="entry name" value="EUKARYOTIC TRANSLATION INITIATION FACTOR 4E-BINDING PROTEIN"/>
    <property type="match status" value="1"/>
</dbReference>
<evidence type="ECO:0000256" key="2">
    <source>
        <dbReference type="ARBA" id="ARBA00022845"/>
    </source>
</evidence>
<protein>
    <submittedName>
        <fullName evidence="5">Eukaryotic translation initiation factor 4E-binding protein 1</fullName>
    </submittedName>
</protein>
<sequence length="114" mass="12397">MTIAMSTSTQNIPIRRILLTDDSQLPSNYSSTPGGTLYSTTPNGTRLVYDRSSLLHLRNSPLAQTPPQNVLSFPNVLVKEIRDTAPTVNSSEGADSPTKKSASESEESQFEIDL</sequence>
<evidence type="ECO:0000256" key="4">
    <source>
        <dbReference type="SAM" id="MobiDB-lite"/>
    </source>
</evidence>
<evidence type="ECO:0000313" key="5">
    <source>
        <dbReference type="EMBL" id="CAG6673749.1"/>
    </source>
</evidence>
<name>A0A8D8SPT6_9HEMI</name>
<keyword evidence="5" id="KW-0648">Protein biosynthesis</keyword>
<dbReference type="GO" id="GO:0045947">
    <property type="term" value="P:negative regulation of translational initiation"/>
    <property type="evidence" value="ECO:0007669"/>
    <property type="project" value="InterPro"/>
</dbReference>
<keyword evidence="3" id="KW-0652">Protein synthesis inhibitor</keyword>
<evidence type="ECO:0000256" key="3">
    <source>
        <dbReference type="ARBA" id="ARBA00023193"/>
    </source>
</evidence>
<accession>A0A8D8SPT6</accession>
<dbReference type="GO" id="GO:0003743">
    <property type="term" value="F:translation initiation factor activity"/>
    <property type="evidence" value="ECO:0007669"/>
    <property type="project" value="UniProtKB-KW"/>
</dbReference>
<dbReference type="GO" id="GO:0005737">
    <property type="term" value="C:cytoplasm"/>
    <property type="evidence" value="ECO:0007669"/>
    <property type="project" value="TreeGrafter"/>
</dbReference>
<feature type="region of interest" description="Disordered" evidence="4">
    <location>
        <begin position="84"/>
        <end position="114"/>
    </location>
</feature>
<dbReference type="EMBL" id="HBUF01231990">
    <property type="protein sequence ID" value="CAG6673749.1"/>
    <property type="molecule type" value="Transcribed_RNA"/>
</dbReference>
<evidence type="ECO:0000256" key="1">
    <source>
        <dbReference type="ARBA" id="ARBA00005480"/>
    </source>
</evidence>
<reference evidence="5" key="1">
    <citation type="submission" date="2021-05" db="EMBL/GenBank/DDBJ databases">
        <authorList>
            <person name="Alioto T."/>
            <person name="Alioto T."/>
            <person name="Gomez Garrido J."/>
        </authorList>
    </citation>
    <scope>NUCLEOTIDE SEQUENCE</scope>
</reference>
<feature type="region of interest" description="Disordered" evidence="4">
    <location>
        <begin position="22"/>
        <end position="43"/>
    </location>
</feature>
<feature type="compositionally biased region" description="Acidic residues" evidence="4">
    <location>
        <begin position="104"/>
        <end position="114"/>
    </location>
</feature>
<comment type="similarity">
    <text evidence="1">Belongs to the eIF4E-binding protein family.</text>
</comment>
<dbReference type="Pfam" id="PF05456">
    <property type="entry name" value="eIF_4EBP"/>
    <property type="match status" value="1"/>
</dbReference>
<dbReference type="InterPro" id="IPR008606">
    <property type="entry name" value="EIF4EBP"/>
</dbReference>
<organism evidence="5">
    <name type="scientific">Cacopsylla melanoneura</name>
    <dbReference type="NCBI Taxonomy" id="428564"/>
    <lineage>
        <taxon>Eukaryota</taxon>
        <taxon>Metazoa</taxon>
        <taxon>Ecdysozoa</taxon>
        <taxon>Arthropoda</taxon>
        <taxon>Hexapoda</taxon>
        <taxon>Insecta</taxon>
        <taxon>Pterygota</taxon>
        <taxon>Neoptera</taxon>
        <taxon>Paraneoptera</taxon>
        <taxon>Hemiptera</taxon>
        <taxon>Sternorrhyncha</taxon>
        <taxon>Psylloidea</taxon>
        <taxon>Psyllidae</taxon>
        <taxon>Psyllinae</taxon>
        <taxon>Cacopsylla</taxon>
    </lineage>
</organism>
<dbReference type="GO" id="GO:0008190">
    <property type="term" value="F:eukaryotic initiation factor 4E binding"/>
    <property type="evidence" value="ECO:0007669"/>
    <property type="project" value="InterPro"/>
</dbReference>
<keyword evidence="2" id="KW-0810">Translation regulation</keyword>
<proteinExistence type="inferred from homology"/>
<dbReference type="PANTHER" id="PTHR12669">
    <property type="entry name" value="EUKARYOTIC TRANSLATION INITIATION FACTOR 4E-BINDING PROTEIN"/>
    <property type="match status" value="1"/>
</dbReference>
<keyword evidence="5" id="KW-0396">Initiation factor</keyword>